<dbReference type="Gene3D" id="1.20.120.450">
    <property type="entry name" value="dinb family like domain"/>
    <property type="match status" value="1"/>
</dbReference>
<accession>A0ABQ3VG23</accession>
<evidence type="ECO:0000259" key="1">
    <source>
        <dbReference type="Pfam" id="PF12867"/>
    </source>
</evidence>
<sequence length="201" mass="23271">MDAQTFFLLQYDVVRMLADELLLVGIDDDQLRYAPGANHHSLIWLLWHITRWEDVAITMLGHGLPQVLLDKNWVERLGCERRDMGGLMTVEECQAFNATIDPVEVRAYRQDVELRTRLVVESLRSEELDDMVPENHFQQVLATGVLGGHNAIWLERFLQHRSRGWWLSSIIWHQSAYLLGEAAFVRHQTGLPSHPFPFNMG</sequence>
<dbReference type="InterPro" id="IPR024775">
    <property type="entry name" value="DinB-like"/>
</dbReference>
<dbReference type="SUPFAM" id="SSF109854">
    <property type="entry name" value="DinB/YfiT-like putative metalloenzymes"/>
    <property type="match status" value="1"/>
</dbReference>
<name>A0ABQ3VG23_9CHLR</name>
<evidence type="ECO:0000313" key="2">
    <source>
        <dbReference type="EMBL" id="GHO84955.1"/>
    </source>
</evidence>
<reference evidence="2 3" key="1">
    <citation type="journal article" date="2021" name="Int. J. Syst. Evol. Microbiol.">
        <title>Reticulibacter mediterranei gen. nov., sp. nov., within the new family Reticulibacteraceae fam. nov., and Ktedonospora formicarum gen. nov., sp. nov., Ktedonobacter robiniae sp. nov., Dictyobacter formicarum sp. nov. and Dictyobacter arantiisoli sp. nov., belonging to the class Ktedonobacteria.</title>
        <authorList>
            <person name="Yabe S."/>
            <person name="Zheng Y."/>
            <person name="Wang C.M."/>
            <person name="Sakai Y."/>
            <person name="Abe K."/>
            <person name="Yokota A."/>
            <person name="Donadio S."/>
            <person name="Cavaletti L."/>
            <person name="Monciardini P."/>
        </authorList>
    </citation>
    <scope>NUCLEOTIDE SEQUENCE [LARGE SCALE GENOMIC DNA]</scope>
    <source>
        <strain evidence="2 3">SOSP1-9</strain>
    </source>
</reference>
<dbReference type="Pfam" id="PF12867">
    <property type="entry name" value="DinB_2"/>
    <property type="match status" value="1"/>
</dbReference>
<keyword evidence="3" id="KW-1185">Reference proteome</keyword>
<comment type="caution">
    <text evidence="2">The sequence shown here is derived from an EMBL/GenBank/DDBJ whole genome shotgun (WGS) entry which is preliminary data.</text>
</comment>
<dbReference type="InterPro" id="IPR034660">
    <property type="entry name" value="DinB/YfiT-like"/>
</dbReference>
<dbReference type="RefSeq" id="WP_201362576.1">
    <property type="nucleotide sequence ID" value="NZ_BNJJ01000007.1"/>
</dbReference>
<dbReference type="Proteomes" id="UP000635565">
    <property type="component" value="Unassembled WGS sequence"/>
</dbReference>
<protein>
    <recommendedName>
        <fullName evidence="1">DinB-like domain-containing protein</fullName>
    </recommendedName>
</protein>
<proteinExistence type="predicted"/>
<organism evidence="2 3">
    <name type="scientific">Dictyobacter formicarum</name>
    <dbReference type="NCBI Taxonomy" id="2778368"/>
    <lineage>
        <taxon>Bacteria</taxon>
        <taxon>Bacillati</taxon>
        <taxon>Chloroflexota</taxon>
        <taxon>Ktedonobacteria</taxon>
        <taxon>Ktedonobacterales</taxon>
        <taxon>Dictyobacteraceae</taxon>
        <taxon>Dictyobacter</taxon>
    </lineage>
</organism>
<feature type="domain" description="DinB-like" evidence="1">
    <location>
        <begin position="11"/>
        <end position="139"/>
    </location>
</feature>
<evidence type="ECO:0000313" key="3">
    <source>
        <dbReference type="Proteomes" id="UP000635565"/>
    </source>
</evidence>
<dbReference type="EMBL" id="BNJJ01000007">
    <property type="protein sequence ID" value="GHO84955.1"/>
    <property type="molecule type" value="Genomic_DNA"/>
</dbReference>
<gene>
    <name evidence="2" type="ORF">KSZ_29610</name>
</gene>